<dbReference type="Pfam" id="PF00147">
    <property type="entry name" value="Fibrinogen_C"/>
    <property type="match status" value="1"/>
</dbReference>
<protein>
    <submittedName>
        <fullName evidence="1">Fibrinogen C-terminal domain-containing protein</fullName>
    </submittedName>
</protein>
<dbReference type="GO" id="GO:0005615">
    <property type="term" value="C:extracellular space"/>
    <property type="evidence" value="ECO:0007669"/>
    <property type="project" value="TreeGrafter"/>
</dbReference>
<dbReference type="InterPro" id="IPR050373">
    <property type="entry name" value="Fibrinogen_C-term_domain"/>
</dbReference>
<dbReference type="PROSITE" id="PS51406">
    <property type="entry name" value="FIBRINOGEN_C_2"/>
    <property type="match status" value="1"/>
</dbReference>
<dbReference type="InterPro" id="IPR014716">
    <property type="entry name" value="Fibrinogen_a/b/g_C_1"/>
</dbReference>
<dbReference type="EnsemblMetazoa" id="AATE014578-RA">
    <property type="protein sequence ID" value="AATE014578-PA.1"/>
    <property type="gene ID" value="AATE014578"/>
</dbReference>
<dbReference type="Gene3D" id="3.90.215.10">
    <property type="entry name" value="Gamma Fibrinogen, chain A, domain 1"/>
    <property type="match status" value="1"/>
</dbReference>
<dbReference type="InterPro" id="IPR002181">
    <property type="entry name" value="Fibrinogen_a/b/g_C_dom"/>
</dbReference>
<dbReference type="STRING" id="41427.A0A182JAR6"/>
<dbReference type="AlphaFoldDB" id="A0A182JAR6"/>
<dbReference type="InterPro" id="IPR036056">
    <property type="entry name" value="Fibrinogen-like_C"/>
</dbReference>
<organism evidence="1">
    <name type="scientific">Anopheles atroparvus</name>
    <name type="common">European mosquito</name>
    <dbReference type="NCBI Taxonomy" id="41427"/>
    <lineage>
        <taxon>Eukaryota</taxon>
        <taxon>Metazoa</taxon>
        <taxon>Ecdysozoa</taxon>
        <taxon>Arthropoda</taxon>
        <taxon>Hexapoda</taxon>
        <taxon>Insecta</taxon>
        <taxon>Pterygota</taxon>
        <taxon>Neoptera</taxon>
        <taxon>Endopterygota</taxon>
        <taxon>Diptera</taxon>
        <taxon>Nematocera</taxon>
        <taxon>Culicoidea</taxon>
        <taxon>Culicidae</taxon>
        <taxon>Anophelinae</taxon>
        <taxon>Anopheles</taxon>
    </lineage>
</organism>
<dbReference type="SUPFAM" id="SSF56496">
    <property type="entry name" value="Fibrinogen C-terminal domain-like"/>
    <property type="match status" value="1"/>
</dbReference>
<dbReference type="PANTHER" id="PTHR19143:SF327">
    <property type="entry name" value="FI21813P1-RELATED"/>
    <property type="match status" value="1"/>
</dbReference>
<dbReference type="PANTHER" id="PTHR19143">
    <property type="entry name" value="FIBRINOGEN/TENASCIN/ANGIOPOEITIN"/>
    <property type="match status" value="1"/>
</dbReference>
<name>A0A182JAR6_ANOAO</name>
<sequence length="302" mass="34142">MDQTVWAVWINTKAGGVCWKTHRPVQKWVVWTARPTLATIELLMAKMDYLQGKLAEIELGIRQWQGVCLKSTLGSCQEESSRLSGKYLVQLGPNKRPFEVFCEQTSLGGGWTVIQQRFNGLENFYRNWTDYRDGFGNLGGEFWIGLERLNEMTSRRPHELMVEMKDFQGNYGYSNYKEFEIGSEVEQFRLKKLGVQSGTAGDALRVNQGQKFSTADRDNDANGNANCAVALKAGWWFFSCTNTNLNGPCNNTTDLGRYHPGAPTDDALLYSSLGYQQHLFKQLAHFQVLLSVLAARTNEPPV</sequence>
<proteinExistence type="predicted"/>
<dbReference type="VEuPathDB" id="VectorBase:AATE014578"/>
<accession>A0A182JAR6</accession>
<dbReference type="CDD" id="cd00087">
    <property type="entry name" value="FReD"/>
    <property type="match status" value="1"/>
</dbReference>
<dbReference type="SMART" id="SM00186">
    <property type="entry name" value="FBG"/>
    <property type="match status" value="1"/>
</dbReference>
<evidence type="ECO:0000313" key="1">
    <source>
        <dbReference type="EnsemblMetazoa" id="AATE014578-PA.1"/>
    </source>
</evidence>
<reference evidence="1" key="1">
    <citation type="submission" date="2022-08" db="UniProtKB">
        <authorList>
            <consortium name="EnsemblMetazoa"/>
        </authorList>
    </citation>
    <scope>IDENTIFICATION</scope>
    <source>
        <strain evidence="1">EBRO</strain>
    </source>
</reference>